<organism evidence="1 2">
    <name type="scientific">Lithospermum erythrorhizon</name>
    <name type="common">Purple gromwell</name>
    <name type="synonym">Lithospermum officinale var. erythrorhizon</name>
    <dbReference type="NCBI Taxonomy" id="34254"/>
    <lineage>
        <taxon>Eukaryota</taxon>
        <taxon>Viridiplantae</taxon>
        <taxon>Streptophyta</taxon>
        <taxon>Embryophyta</taxon>
        <taxon>Tracheophyta</taxon>
        <taxon>Spermatophyta</taxon>
        <taxon>Magnoliopsida</taxon>
        <taxon>eudicotyledons</taxon>
        <taxon>Gunneridae</taxon>
        <taxon>Pentapetalae</taxon>
        <taxon>asterids</taxon>
        <taxon>lamiids</taxon>
        <taxon>Boraginales</taxon>
        <taxon>Boraginaceae</taxon>
        <taxon>Boraginoideae</taxon>
        <taxon>Lithospermeae</taxon>
        <taxon>Lithospermum</taxon>
    </lineage>
</organism>
<dbReference type="AlphaFoldDB" id="A0AAV3RNQ7"/>
<evidence type="ECO:0000313" key="1">
    <source>
        <dbReference type="EMBL" id="GAA0177552.1"/>
    </source>
</evidence>
<name>A0AAV3RNQ7_LITER</name>
<dbReference type="Proteomes" id="UP001454036">
    <property type="component" value="Unassembled WGS sequence"/>
</dbReference>
<dbReference type="PANTHER" id="PTHR33265">
    <property type="entry name" value="AVR9/CF-9 RAPIDLY ELICITED PROTEIN-RELATED"/>
    <property type="match status" value="1"/>
</dbReference>
<gene>
    <name evidence="1" type="ORF">LIER_29711</name>
</gene>
<proteinExistence type="predicted"/>
<dbReference type="EMBL" id="BAABME010010330">
    <property type="protein sequence ID" value="GAA0177552.1"/>
    <property type="molecule type" value="Genomic_DNA"/>
</dbReference>
<evidence type="ECO:0008006" key="3">
    <source>
        <dbReference type="Google" id="ProtNLM"/>
    </source>
</evidence>
<accession>A0AAV3RNQ7</accession>
<dbReference type="InterPro" id="IPR008480">
    <property type="entry name" value="DUF761_pln"/>
</dbReference>
<keyword evidence="2" id="KW-1185">Reference proteome</keyword>
<comment type="caution">
    <text evidence="1">The sequence shown here is derived from an EMBL/GenBank/DDBJ whole genome shotgun (WGS) entry which is preliminary data.</text>
</comment>
<evidence type="ECO:0000313" key="2">
    <source>
        <dbReference type="Proteomes" id="UP001454036"/>
    </source>
</evidence>
<dbReference type="Pfam" id="PF05553">
    <property type="entry name" value="DUF761"/>
    <property type="match status" value="1"/>
</dbReference>
<dbReference type="PANTHER" id="PTHR33265:SF8">
    <property type="entry name" value="AVR9_CF-9 RAPIDLY ELICITED PROTEIN 146"/>
    <property type="match status" value="1"/>
</dbReference>
<reference evidence="1 2" key="1">
    <citation type="submission" date="2024-01" db="EMBL/GenBank/DDBJ databases">
        <title>The complete chloroplast genome sequence of Lithospermum erythrorhizon: insights into the phylogenetic relationship among Boraginaceae species and the maternal lineages of purple gromwells.</title>
        <authorList>
            <person name="Okada T."/>
            <person name="Watanabe K."/>
        </authorList>
    </citation>
    <scope>NUCLEOTIDE SEQUENCE [LARGE SCALE GENOMIC DNA]</scope>
</reference>
<sequence length="213" mass="24668">MEPNNMQIIAKKFWHMLRVAIFMLKKGILKSSRLLSDLNIMMKRGKIAGKAIRNLMFHHGHQWATTSAAASTTTRRYIHEYEFSCSNTPMHPFNLSKRKNAHYHYNQIRPQNVRIDPDYNDKFSAAQSPMVVEDEIMTSKAVMKALELMHSETASPAMPGFERSPMVRQLRITDSPFPLNYCGEEDNHVDEAAENFIKKFYKDLRNQNVVAAY</sequence>
<protein>
    <recommendedName>
        <fullName evidence="3">Avr9/Cf-9 rapidly elicited protein 146</fullName>
    </recommendedName>
</protein>